<gene>
    <name evidence="9" type="ORF">SBAD_LOCUS914</name>
</gene>
<feature type="transmembrane region" description="Helical" evidence="8">
    <location>
        <begin position="91"/>
        <end position="112"/>
    </location>
</feature>
<evidence type="ECO:0000256" key="5">
    <source>
        <dbReference type="ARBA" id="ARBA00022692"/>
    </source>
</evidence>
<reference evidence="11" key="1">
    <citation type="submission" date="2016-06" db="UniProtKB">
        <authorList>
            <consortium name="WormBaseParasite"/>
        </authorList>
    </citation>
    <scope>IDENTIFICATION</scope>
</reference>
<evidence type="ECO:0000256" key="7">
    <source>
        <dbReference type="ARBA" id="ARBA00023136"/>
    </source>
</evidence>
<keyword evidence="5 8" id="KW-0812">Transmembrane</keyword>
<dbReference type="AlphaFoldDB" id="A0A183IBC0"/>
<evidence type="ECO:0000313" key="10">
    <source>
        <dbReference type="Proteomes" id="UP000270296"/>
    </source>
</evidence>
<dbReference type="GO" id="GO:0035435">
    <property type="term" value="P:phosphate ion transmembrane transport"/>
    <property type="evidence" value="ECO:0007669"/>
    <property type="project" value="TreeGrafter"/>
</dbReference>
<feature type="transmembrane region" description="Helical" evidence="8">
    <location>
        <begin position="12"/>
        <end position="30"/>
    </location>
</feature>
<feature type="transmembrane region" description="Helical" evidence="8">
    <location>
        <begin position="51"/>
        <end position="71"/>
    </location>
</feature>
<evidence type="ECO:0000256" key="6">
    <source>
        <dbReference type="ARBA" id="ARBA00022989"/>
    </source>
</evidence>
<keyword evidence="10" id="KW-1185">Reference proteome</keyword>
<dbReference type="EMBL" id="UZAM01006658">
    <property type="protein sequence ID" value="VDO92616.1"/>
    <property type="molecule type" value="Genomic_DNA"/>
</dbReference>
<evidence type="ECO:0000256" key="4">
    <source>
        <dbReference type="ARBA" id="ARBA00022592"/>
    </source>
</evidence>
<accession>A0A183IBC0</accession>
<dbReference type="GO" id="GO:0016020">
    <property type="term" value="C:membrane"/>
    <property type="evidence" value="ECO:0007669"/>
    <property type="project" value="UniProtKB-SubCell"/>
</dbReference>
<keyword evidence="7 8" id="KW-0472">Membrane</keyword>
<dbReference type="Proteomes" id="UP000270296">
    <property type="component" value="Unassembled WGS sequence"/>
</dbReference>
<dbReference type="WBParaSite" id="SBAD_0000094401-mRNA-1">
    <property type="protein sequence ID" value="SBAD_0000094401-mRNA-1"/>
    <property type="gene ID" value="SBAD_0000094401"/>
</dbReference>
<evidence type="ECO:0000256" key="3">
    <source>
        <dbReference type="ARBA" id="ARBA00022448"/>
    </source>
</evidence>
<dbReference type="PANTHER" id="PTHR11101">
    <property type="entry name" value="PHOSPHATE TRANSPORTER"/>
    <property type="match status" value="1"/>
</dbReference>
<feature type="transmembrane region" description="Helical" evidence="8">
    <location>
        <begin position="304"/>
        <end position="324"/>
    </location>
</feature>
<protein>
    <submittedName>
        <fullName evidence="11">Phosphate transporter family protein</fullName>
    </submittedName>
</protein>
<proteinExistence type="inferred from homology"/>
<evidence type="ECO:0000313" key="11">
    <source>
        <dbReference type="WBParaSite" id="SBAD_0000094401-mRNA-1"/>
    </source>
</evidence>
<feature type="transmembrane region" description="Helical" evidence="8">
    <location>
        <begin position="219"/>
        <end position="236"/>
    </location>
</feature>
<dbReference type="GO" id="GO:0005315">
    <property type="term" value="F:phosphate transmembrane transporter activity"/>
    <property type="evidence" value="ECO:0007669"/>
    <property type="project" value="InterPro"/>
</dbReference>
<evidence type="ECO:0000256" key="1">
    <source>
        <dbReference type="ARBA" id="ARBA00004141"/>
    </source>
</evidence>
<feature type="transmembrane region" description="Helical" evidence="8">
    <location>
        <begin position="248"/>
        <end position="267"/>
    </location>
</feature>
<evidence type="ECO:0000256" key="2">
    <source>
        <dbReference type="ARBA" id="ARBA00009916"/>
    </source>
</evidence>
<evidence type="ECO:0000256" key="8">
    <source>
        <dbReference type="SAM" id="Phobius"/>
    </source>
</evidence>
<sequence>MDFAAFRSDVLWIVIVAFVIAFVLSFAIGANDTANSFGTSVGSKALTLRRAYILATIFESLGALLLGYKVTDTMRKGVVDVAVYNNSTAELMIGQLSTLTGCGVWLLIATLMKLPVSTTHSIVGATVGYSLVLRGKTGIHWSEIGYIGIECVSLKSTLKLKHTEGENVTRLFLFLQVMSACFGSFAHGGNDVSNSIAPLVSIWMIYRQDSVYQLGESPIWLMAYGSVGMCVGLWLLGHRVIYTVSEGLTTISAVSGFTIEIGAAFTVLLASKIGLPISTTHCKIGSVVLVGFVRRSEKGVDWSLFRNIFISWIVTLPAAGILAFPRHNGGLDRNAKPCF</sequence>
<keyword evidence="4" id="KW-0592">Phosphate transport</keyword>
<keyword evidence="6 8" id="KW-1133">Transmembrane helix</keyword>
<evidence type="ECO:0000313" key="9">
    <source>
        <dbReference type="EMBL" id="VDO92616.1"/>
    </source>
</evidence>
<dbReference type="PANTHER" id="PTHR11101:SF80">
    <property type="entry name" value="PHOSPHATE TRANSPORTER"/>
    <property type="match status" value="1"/>
</dbReference>
<reference evidence="9 10" key="2">
    <citation type="submission" date="2018-11" db="EMBL/GenBank/DDBJ databases">
        <authorList>
            <consortium name="Pathogen Informatics"/>
        </authorList>
    </citation>
    <scope>NUCLEOTIDE SEQUENCE [LARGE SCALE GENOMIC DNA]</scope>
</reference>
<dbReference type="InterPro" id="IPR001204">
    <property type="entry name" value="Phos_transporter"/>
</dbReference>
<dbReference type="Pfam" id="PF01384">
    <property type="entry name" value="PHO4"/>
    <property type="match status" value="2"/>
</dbReference>
<comment type="similarity">
    <text evidence="2">Belongs to the inorganic phosphate transporter (PiT) (TC 2.A.20) family.</text>
</comment>
<name>A0A183IBC0_9BILA</name>
<keyword evidence="3" id="KW-0813">Transport</keyword>
<organism evidence="11">
    <name type="scientific">Soboliphyme baturini</name>
    <dbReference type="NCBI Taxonomy" id="241478"/>
    <lineage>
        <taxon>Eukaryota</taxon>
        <taxon>Metazoa</taxon>
        <taxon>Ecdysozoa</taxon>
        <taxon>Nematoda</taxon>
        <taxon>Enoplea</taxon>
        <taxon>Dorylaimia</taxon>
        <taxon>Dioctophymatida</taxon>
        <taxon>Dioctophymatoidea</taxon>
        <taxon>Soboliphymatidae</taxon>
        <taxon>Soboliphyme</taxon>
    </lineage>
</organism>
<dbReference type="OrthoDB" id="260807at2759"/>
<comment type="subcellular location">
    <subcellularLocation>
        <location evidence="1">Membrane</location>
        <topology evidence="1">Multi-pass membrane protein</topology>
    </subcellularLocation>
</comment>